<evidence type="ECO:0000313" key="7">
    <source>
        <dbReference type="EMBL" id="WMV20281.1"/>
    </source>
</evidence>
<dbReference type="InterPro" id="IPR006564">
    <property type="entry name" value="Znf_PMZ"/>
</dbReference>
<sequence>MALKVLTENTTKSMKCNLEWNGEYGFEVKDSWDNTFVVNLGNQTCTCGSWMLRGIPCCHVIAALHFRKLEPINYVAHWYSNETYLKVYSHYIQPVTNMKMWPQSTNPSFIPHVIKTLPGRLRKCRRKEQNENKIGKLSKRGVEMTCSLCHAKGHNKRGCHLNNQANAGRGRGKGRRRETSSIRSSVGSSTAPTESQSSTKRGRGRPRGFTKQVMFIVIHLVVNLYLNQSNIFVDQLML</sequence>
<evidence type="ECO:0000259" key="6">
    <source>
        <dbReference type="PROSITE" id="PS50966"/>
    </source>
</evidence>
<keyword evidence="8" id="KW-1185">Reference proteome</keyword>
<evidence type="ECO:0000256" key="1">
    <source>
        <dbReference type="ARBA" id="ARBA00022723"/>
    </source>
</evidence>
<accession>A0AAF0QBN4</accession>
<dbReference type="Pfam" id="PF04434">
    <property type="entry name" value="SWIM"/>
    <property type="match status" value="1"/>
</dbReference>
<dbReference type="SMART" id="SM00575">
    <property type="entry name" value="ZnF_PMZ"/>
    <property type="match status" value="1"/>
</dbReference>
<dbReference type="EMBL" id="CP133614">
    <property type="protein sequence ID" value="WMV20281.1"/>
    <property type="molecule type" value="Genomic_DNA"/>
</dbReference>
<dbReference type="PANTHER" id="PTHR31973">
    <property type="entry name" value="POLYPROTEIN, PUTATIVE-RELATED"/>
    <property type="match status" value="1"/>
</dbReference>
<keyword evidence="3" id="KW-0862">Zinc</keyword>
<feature type="compositionally biased region" description="Polar residues" evidence="5">
    <location>
        <begin position="190"/>
        <end position="199"/>
    </location>
</feature>
<dbReference type="AlphaFoldDB" id="A0AAF0QBN4"/>
<evidence type="ECO:0000313" key="8">
    <source>
        <dbReference type="Proteomes" id="UP001234989"/>
    </source>
</evidence>
<gene>
    <name evidence="7" type="ORF">MTR67_013666</name>
</gene>
<evidence type="ECO:0000256" key="2">
    <source>
        <dbReference type="ARBA" id="ARBA00022771"/>
    </source>
</evidence>
<name>A0AAF0QBN4_SOLVR</name>
<keyword evidence="1" id="KW-0479">Metal-binding</keyword>
<feature type="region of interest" description="Disordered" evidence="5">
    <location>
        <begin position="159"/>
        <end position="206"/>
    </location>
</feature>
<keyword evidence="2 4" id="KW-0863">Zinc-finger</keyword>
<evidence type="ECO:0000256" key="5">
    <source>
        <dbReference type="SAM" id="MobiDB-lite"/>
    </source>
</evidence>
<dbReference type="PROSITE" id="PS50966">
    <property type="entry name" value="ZF_SWIM"/>
    <property type="match status" value="1"/>
</dbReference>
<dbReference type="Proteomes" id="UP001234989">
    <property type="component" value="Chromosome 3"/>
</dbReference>
<evidence type="ECO:0000256" key="4">
    <source>
        <dbReference type="PROSITE-ProRule" id="PRU00325"/>
    </source>
</evidence>
<dbReference type="PANTHER" id="PTHR31973:SF197">
    <property type="entry name" value="SWIM-TYPE DOMAIN-CONTAINING PROTEIN"/>
    <property type="match status" value="1"/>
</dbReference>
<reference evidence="7" key="1">
    <citation type="submission" date="2023-08" db="EMBL/GenBank/DDBJ databases">
        <title>A de novo genome assembly of Solanum verrucosum Schlechtendal, a Mexican diploid species geographically isolated from the other diploid A-genome species in potato relatives.</title>
        <authorList>
            <person name="Hosaka K."/>
        </authorList>
    </citation>
    <scope>NUCLEOTIDE SEQUENCE</scope>
    <source>
        <tissue evidence="7">Young leaves</tissue>
    </source>
</reference>
<dbReference type="InterPro" id="IPR007527">
    <property type="entry name" value="Znf_SWIM"/>
</dbReference>
<organism evidence="7 8">
    <name type="scientific">Solanum verrucosum</name>
    <dbReference type="NCBI Taxonomy" id="315347"/>
    <lineage>
        <taxon>Eukaryota</taxon>
        <taxon>Viridiplantae</taxon>
        <taxon>Streptophyta</taxon>
        <taxon>Embryophyta</taxon>
        <taxon>Tracheophyta</taxon>
        <taxon>Spermatophyta</taxon>
        <taxon>Magnoliopsida</taxon>
        <taxon>eudicotyledons</taxon>
        <taxon>Gunneridae</taxon>
        <taxon>Pentapetalae</taxon>
        <taxon>asterids</taxon>
        <taxon>lamiids</taxon>
        <taxon>Solanales</taxon>
        <taxon>Solanaceae</taxon>
        <taxon>Solanoideae</taxon>
        <taxon>Solaneae</taxon>
        <taxon>Solanum</taxon>
    </lineage>
</organism>
<proteinExistence type="predicted"/>
<dbReference type="GO" id="GO:0008270">
    <property type="term" value="F:zinc ion binding"/>
    <property type="evidence" value="ECO:0007669"/>
    <property type="project" value="UniProtKB-KW"/>
</dbReference>
<evidence type="ECO:0000256" key="3">
    <source>
        <dbReference type="ARBA" id="ARBA00022833"/>
    </source>
</evidence>
<protein>
    <recommendedName>
        <fullName evidence="6">SWIM-type domain-containing protein</fullName>
    </recommendedName>
</protein>
<feature type="domain" description="SWIM-type" evidence="6">
    <location>
        <begin position="36"/>
        <end position="68"/>
    </location>
</feature>